<evidence type="ECO:0000313" key="3">
    <source>
        <dbReference type="EMBL" id="OGH84432.1"/>
    </source>
</evidence>
<organism evidence="3 4">
    <name type="scientific">Candidatus Magasanikbacteria bacterium RIFOXYA2_FULL_44_8</name>
    <dbReference type="NCBI Taxonomy" id="1798696"/>
    <lineage>
        <taxon>Bacteria</taxon>
        <taxon>Candidatus Magasanikiibacteriota</taxon>
    </lineage>
</organism>
<dbReference type="Pfam" id="PF12705">
    <property type="entry name" value="PDDEXK_1"/>
    <property type="match status" value="1"/>
</dbReference>
<name>A0A1F6NKI9_9BACT</name>
<comment type="caution">
    <text evidence="3">The sequence shown here is derived from an EMBL/GenBank/DDBJ whole genome shotgun (WGS) entry which is preliminary data.</text>
</comment>
<sequence>MPQYSHSKLQVYERCPLQYKLKYLTKLKTEDEGTTIEAFMGSRVHDTLELLYRDLLKTKLNSLEDLYLFYDETWRVEWSDEVVINNKNFNKKHYYDLGKKCVKNYYEKYHPFVQDQTLGIEYKINLKWEDVSMTGYIDRLSRESKGIYAVHDYKTGSMMDQDHADTDRQLALYSIAVKQTFKEAKKVKLIWHYVAYGEDVVSERTDQKLQELKKDILTTIAEIDLAEKEDSFPAVENKCEWCGFWDYCPKKKHLSKMEKLPKNKYLKESGVKLANQYVALAKRRSEINKRAKTEVVVVQDEIEKVEEAILNYAEKQGIEALQGSEMQVIINKERGYVFPTKSSDWENYEKLEKLLKGTKYWEAASVINSGKLEQLLEEEVFDDKMKKKIIALVPREENIGISIRKK</sequence>
<reference evidence="3 4" key="1">
    <citation type="journal article" date="2016" name="Nat. Commun.">
        <title>Thousands of microbial genomes shed light on interconnected biogeochemical processes in an aquifer system.</title>
        <authorList>
            <person name="Anantharaman K."/>
            <person name="Brown C.T."/>
            <person name="Hug L.A."/>
            <person name="Sharon I."/>
            <person name="Castelle C.J."/>
            <person name="Probst A.J."/>
            <person name="Thomas B.C."/>
            <person name="Singh A."/>
            <person name="Wilkins M.J."/>
            <person name="Karaoz U."/>
            <person name="Brodie E.L."/>
            <person name="Williams K.H."/>
            <person name="Hubbard S.S."/>
            <person name="Banfield J.F."/>
        </authorList>
    </citation>
    <scope>NUCLEOTIDE SEQUENCE [LARGE SCALE GENOMIC DNA]</scope>
</reference>
<dbReference type="InterPro" id="IPR011604">
    <property type="entry name" value="PDDEXK-like_dom_sf"/>
</dbReference>
<protein>
    <recommendedName>
        <fullName evidence="2">PD-(D/E)XK endonuclease-like domain-containing protein</fullName>
    </recommendedName>
</protein>
<evidence type="ECO:0000259" key="2">
    <source>
        <dbReference type="Pfam" id="PF12705"/>
    </source>
</evidence>
<feature type="coiled-coil region" evidence="1">
    <location>
        <begin position="288"/>
        <end position="315"/>
    </location>
</feature>
<gene>
    <name evidence="3" type="ORF">A2261_00830</name>
</gene>
<dbReference type="Gene3D" id="3.90.320.10">
    <property type="match status" value="1"/>
</dbReference>
<proteinExistence type="predicted"/>
<dbReference type="InterPro" id="IPR038726">
    <property type="entry name" value="PDDEXK_AddAB-type"/>
</dbReference>
<accession>A0A1F6NKI9</accession>
<evidence type="ECO:0000313" key="4">
    <source>
        <dbReference type="Proteomes" id="UP000177803"/>
    </source>
</evidence>
<evidence type="ECO:0000256" key="1">
    <source>
        <dbReference type="SAM" id="Coils"/>
    </source>
</evidence>
<dbReference type="EMBL" id="MFQR01000022">
    <property type="protein sequence ID" value="OGH84432.1"/>
    <property type="molecule type" value="Genomic_DNA"/>
</dbReference>
<dbReference type="Proteomes" id="UP000177803">
    <property type="component" value="Unassembled WGS sequence"/>
</dbReference>
<dbReference type="AlphaFoldDB" id="A0A1F6NKI9"/>
<keyword evidence="1" id="KW-0175">Coiled coil</keyword>
<feature type="domain" description="PD-(D/E)XK endonuclease-like" evidence="2">
    <location>
        <begin position="4"/>
        <end position="249"/>
    </location>
</feature>